<dbReference type="Proteomes" id="UP000037247">
    <property type="component" value="Unassembled WGS sequence"/>
</dbReference>
<evidence type="ECO:0000313" key="1">
    <source>
        <dbReference type="EMBL" id="KNA89339.1"/>
    </source>
</evidence>
<keyword evidence="2" id="KW-1185">Reference proteome</keyword>
<gene>
    <name evidence="1" type="ORF">ABW18_21565</name>
</gene>
<evidence type="ECO:0000313" key="2">
    <source>
        <dbReference type="Proteomes" id="UP000037247"/>
    </source>
</evidence>
<protein>
    <submittedName>
        <fullName evidence="1">Uncharacterized protein</fullName>
    </submittedName>
</protein>
<name>A0ABR5I6Q3_9ACTN</name>
<comment type="caution">
    <text evidence="1">The sequence shown here is derived from an EMBL/GenBank/DDBJ whole genome shotgun (WGS) entry which is preliminary data.</text>
</comment>
<accession>A0ABR5I6Q3</accession>
<proteinExistence type="predicted"/>
<sequence>MTHLTRHTTTPDECYYLIWDGCPDVETLCERIGATRIDLTDEAGVASIASGAHNLRVWRNCPVG</sequence>
<reference evidence="1 2" key="1">
    <citation type="submission" date="2015-05" db="EMBL/GenBank/DDBJ databases">
        <title>Draft genome sequence of the bacterium Gordonia jacobaea a new member of the Gordonia genus.</title>
        <authorList>
            <person name="Jimenez-Galisteo G."/>
            <person name="Dominguez A."/>
            <person name="Munoz E."/>
            <person name="Vinas M."/>
        </authorList>
    </citation>
    <scope>NUCLEOTIDE SEQUENCE [LARGE SCALE GENOMIC DNA]</scope>
    <source>
        <strain evidence="2">mv1</strain>
    </source>
</reference>
<dbReference type="EMBL" id="LDTZ01000027">
    <property type="protein sequence ID" value="KNA89339.1"/>
    <property type="molecule type" value="Genomic_DNA"/>
</dbReference>
<dbReference type="RefSeq" id="WP_005179596.1">
    <property type="nucleotide sequence ID" value="NZ_LDTZ01000027.1"/>
</dbReference>
<organism evidence="1 2">
    <name type="scientific">Gordonia jacobaea</name>
    <dbReference type="NCBI Taxonomy" id="122202"/>
    <lineage>
        <taxon>Bacteria</taxon>
        <taxon>Bacillati</taxon>
        <taxon>Actinomycetota</taxon>
        <taxon>Actinomycetes</taxon>
        <taxon>Mycobacteriales</taxon>
        <taxon>Gordoniaceae</taxon>
        <taxon>Gordonia</taxon>
    </lineage>
</organism>